<dbReference type="CDD" id="cd06261">
    <property type="entry name" value="TM_PBP2"/>
    <property type="match status" value="1"/>
</dbReference>
<evidence type="ECO:0000256" key="5">
    <source>
        <dbReference type="ARBA" id="ARBA00022989"/>
    </source>
</evidence>
<evidence type="ECO:0000259" key="8">
    <source>
        <dbReference type="Pfam" id="PF00528"/>
    </source>
</evidence>
<dbReference type="Pfam" id="PF19300">
    <property type="entry name" value="BPD_transp_1_N"/>
    <property type="match status" value="1"/>
</dbReference>
<dbReference type="PANTHER" id="PTHR43163">
    <property type="entry name" value="DIPEPTIDE TRANSPORT SYSTEM PERMEASE PROTEIN DPPB-RELATED"/>
    <property type="match status" value="1"/>
</dbReference>
<sequence length="321" mass="35605">MTTYLVKRLIQGMVVLVLVSTVCFAMFRFTGDPVLMLAGKYATQEEREQVRIAYGLDRPVYVQYATFLKGVMHGNFGKSYVSQIDALDMILERFPATFELAFTALFISFILGVGLGVVVSINPNGFFSRTIMAGSLFGISIPTFLIGILLVMFFSVYLDLLPSFGRGDTVQIGFWRTGLLTVSGLKHILLPALTLSGYQLAVLIRLTRAGMRETLSEEYIKTAWAKGLSPAKVILKHALRNVMIPVVTIAGLSFGELIAFSIVTETIFQWPGMGNLLLTSIFETDQPIIVTYIMLAACIILTINILVDLLYALLNPRIRYE</sequence>
<keyword evidence="2" id="KW-0813">Transport</keyword>
<evidence type="ECO:0000256" key="3">
    <source>
        <dbReference type="ARBA" id="ARBA00022475"/>
    </source>
</evidence>
<dbReference type="GO" id="GO:0055085">
    <property type="term" value="P:transmembrane transport"/>
    <property type="evidence" value="ECO:0007669"/>
    <property type="project" value="InterPro"/>
</dbReference>
<evidence type="ECO:0000313" key="11">
    <source>
        <dbReference type="Proteomes" id="UP000826725"/>
    </source>
</evidence>
<dbReference type="Proteomes" id="UP000826725">
    <property type="component" value="Chromosome"/>
</dbReference>
<reference evidence="10" key="1">
    <citation type="submission" date="2020-09" db="EMBL/GenBank/DDBJ databases">
        <title>Desulfogranum mesoprofundum gen. nov., sp. nov., a novel mesophilic, sulfate-reducing chemolithoautotroph isolated from a deep-sea hydrothermal vent chimney in the Suiyo Seamount.</title>
        <authorList>
            <person name="Hashimoto Y."/>
            <person name="Nakagawa S."/>
        </authorList>
    </citation>
    <scope>NUCLEOTIDE SEQUENCE</scope>
    <source>
        <strain evidence="10">KT2</strain>
    </source>
</reference>
<dbReference type="GO" id="GO:0005886">
    <property type="term" value="C:plasma membrane"/>
    <property type="evidence" value="ECO:0007669"/>
    <property type="project" value="UniProtKB-SubCell"/>
</dbReference>
<dbReference type="AlphaFoldDB" id="A0A8D5JR42"/>
<feature type="transmembrane region" description="Helical" evidence="7">
    <location>
        <begin position="188"/>
        <end position="206"/>
    </location>
</feature>
<dbReference type="InterPro" id="IPR045621">
    <property type="entry name" value="BPD_transp_1_N"/>
</dbReference>
<dbReference type="RefSeq" id="WP_228855425.1">
    <property type="nucleotide sequence ID" value="NZ_AP024086.1"/>
</dbReference>
<evidence type="ECO:0000256" key="4">
    <source>
        <dbReference type="ARBA" id="ARBA00022692"/>
    </source>
</evidence>
<evidence type="ECO:0000313" key="10">
    <source>
        <dbReference type="EMBL" id="BCL63140.1"/>
    </source>
</evidence>
<feature type="transmembrane region" description="Helical" evidence="7">
    <location>
        <begin position="242"/>
        <end position="268"/>
    </location>
</feature>
<feature type="transmembrane region" description="Helical" evidence="7">
    <location>
        <begin position="100"/>
        <end position="121"/>
    </location>
</feature>
<name>A0A8D5JR42_9BACT</name>
<feature type="domain" description="ABC transmembrane type-1" evidence="8">
    <location>
        <begin position="112"/>
        <end position="319"/>
    </location>
</feature>
<feature type="domain" description="ABC transporter type 1 GsiC-like N-terminal" evidence="9">
    <location>
        <begin position="1"/>
        <end position="101"/>
    </location>
</feature>
<dbReference type="Pfam" id="PF00528">
    <property type="entry name" value="BPD_transp_1"/>
    <property type="match status" value="1"/>
</dbReference>
<evidence type="ECO:0000259" key="9">
    <source>
        <dbReference type="Pfam" id="PF19300"/>
    </source>
</evidence>
<dbReference type="PANTHER" id="PTHR43163:SF2">
    <property type="entry name" value="ABC TRANSPORTER PERMEASE PROTEIN"/>
    <property type="match status" value="1"/>
</dbReference>
<feature type="transmembrane region" description="Helical" evidence="7">
    <location>
        <begin position="288"/>
        <end position="314"/>
    </location>
</feature>
<evidence type="ECO:0000256" key="1">
    <source>
        <dbReference type="ARBA" id="ARBA00004651"/>
    </source>
</evidence>
<dbReference type="KEGG" id="dbk:DGMP_38330"/>
<evidence type="ECO:0000256" key="7">
    <source>
        <dbReference type="SAM" id="Phobius"/>
    </source>
</evidence>
<protein>
    <submittedName>
        <fullName evidence="10">ABC transporter permease</fullName>
    </submittedName>
</protein>
<dbReference type="InterPro" id="IPR000515">
    <property type="entry name" value="MetI-like"/>
</dbReference>
<keyword evidence="11" id="KW-1185">Reference proteome</keyword>
<keyword evidence="3" id="KW-1003">Cell membrane</keyword>
<comment type="subcellular location">
    <subcellularLocation>
        <location evidence="1">Cell membrane</location>
        <topology evidence="1">Multi-pass membrane protein</topology>
    </subcellularLocation>
</comment>
<keyword evidence="4 7" id="KW-0812">Transmembrane</keyword>
<feature type="transmembrane region" description="Helical" evidence="7">
    <location>
        <begin position="133"/>
        <end position="158"/>
    </location>
</feature>
<evidence type="ECO:0000256" key="2">
    <source>
        <dbReference type="ARBA" id="ARBA00022448"/>
    </source>
</evidence>
<accession>A0A8D5JR42</accession>
<keyword evidence="5 7" id="KW-1133">Transmembrane helix</keyword>
<proteinExistence type="predicted"/>
<organism evidence="10 11">
    <name type="scientific">Desulfomarina profundi</name>
    <dbReference type="NCBI Taxonomy" id="2772557"/>
    <lineage>
        <taxon>Bacteria</taxon>
        <taxon>Pseudomonadati</taxon>
        <taxon>Thermodesulfobacteriota</taxon>
        <taxon>Desulfobulbia</taxon>
        <taxon>Desulfobulbales</taxon>
        <taxon>Desulfobulbaceae</taxon>
        <taxon>Desulfomarina</taxon>
    </lineage>
</organism>
<keyword evidence="6 7" id="KW-0472">Membrane</keyword>
<feature type="transmembrane region" description="Helical" evidence="7">
    <location>
        <begin position="12"/>
        <end position="31"/>
    </location>
</feature>
<dbReference type="EMBL" id="AP024086">
    <property type="protein sequence ID" value="BCL63140.1"/>
    <property type="molecule type" value="Genomic_DNA"/>
</dbReference>
<gene>
    <name evidence="10" type="ORF">DGMP_38330</name>
</gene>
<evidence type="ECO:0000256" key="6">
    <source>
        <dbReference type="ARBA" id="ARBA00023136"/>
    </source>
</evidence>